<keyword evidence="2" id="KW-0479">Metal-binding</keyword>
<evidence type="ECO:0000313" key="5">
    <source>
        <dbReference type="Proteomes" id="UP001162156"/>
    </source>
</evidence>
<organism evidence="4 5">
    <name type="scientific">Rhamnusium bicolor</name>
    <dbReference type="NCBI Taxonomy" id="1586634"/>
    <lineage>
        <taxon>Eukaryota</taxon>
        <taxon>Metazoa</taxon>
        <taxon>Ecdysozoa</taxon>
        <taxon>Arthropoda</taxon>
        <taxon>Hexapoda</taxon>
        <taxon>Insecta</taxon>
        <taxon>Pterygota</taxon>
        <taxon>Neoptera</taxon>
        <taxon>Endopterygota</taxon>
        <taxon>Coleoptera</taxon>
        <taxon>Polyphaga</taxon>
        <taxon>Cucujiformia</taxon>
        <taxon>Chrysomeloidea</taxon>
        <taxon>Cerambycidae</taxon>
        <taxon>Lepturinae</taxon>
        <taxon>Rhagiini</taxon>
        <taxon>Rhamnusium</taxon>
    </lineage>
</organism>
<name>A0AAV8ZMX3_9CUCU</name>
<evidence type="ECO:0000259" key="3">
    <source>
        <dbReference type="Pfam" id="PF13359"/>
    </source>
</evidence>
<proteinExistence type="predicted"/>
<dbReference type="InterPro" id="IPR027806">
    <property type="entry name" value="HARBI1_dom"/>
</dbReference>
<gene>
    <name evidence="4" type="ORF">NQ314_003764</name>
</gene>
<keyword evidence="5" id="KW-1185">Reference proteome</keyword>
<dbReference type="Proteomes" id="UP001162156">
    <property type="component" value="Unassembled WGS sequence"/>
</dbReference>
<evidence type="ECO:0000313" key="4">
    <source>
        <dbReference type="EMBL" id="KAJ8966056.1"/>
    </source>
</evidence>
<dbReference type="GO" id="GO:0046872">
    <property type="term" value="F:metal ion binding"/>
    <property type="evidence" value="ECO:0007669"/>
    <property type="project" value="UniProtKB-KW"/>
</dbReference>
<sequence>MSNRPGGTPLQPWLLTSILDVSENTPEGRYTKAHCRTKNTIERCIGVLKSRFKCRRKHRSLHYDLVTAAKIIYPCGVLHNICVDANLDYKGETVIEKNKIVNDIPDNDLPKNLLRVARGIQENVFQKFI</sequence>
<comment type="cofactor">
    <cofactor evidence="1">
        <name>a divalent metal cation</name>
        <dbReference type="ChEBI" id="CHEBI:60240"/>
    </cofactor>
</comment>
<feature type="domain" description="DDE Tnp4" evidence="3">
    <location>
        <begin position="27"/>
        <end position="80"/>
    </location>
</feature>
<comment type="caution">
    <text evidence="4">The sequence shown here is derived from an EMBL/GenBank/DDBJ whole genome shotgun (WGS) entry which is preliminary data.</text>
</comment>
<accession>A0AAV8ZMX3</accession>
<dbReference type="Pfam" id="PF13359">
    <property type="entry name" value="DDE_Tnp_4"/>
    <property type="match status" value="1"/>
</dbReference>
<protein>
    <recommendedName>
        <fullName evidence="3">DDE Tnp4 domain-containing protein</fullName>
    </recommendedName>
</protein>
<evidence type="ECO:0000256" key="2">
    <source>
        <dbReference type="ARBA" id="ARBA00022723"/>
    </source>
</evidence>
<reference evidence="4" key="1">
    <citation type="journal article" date="2023" name="Insect Mol. Biol.">
        <title>Genome sequencing provides insights into the evolution of gene families encoding plant cell wall-degrading enzymes in longhorned beetles.</title>
        <authorList>
            <person name="Shin N.R."/>
            <person name="Okamura Y."/>
            <person name="Kirsch R."/>
            <person name="Pauchet Y."/>
        </authorList>
    </citation>
    <scope>NUCLEOTIDE SEQUENCE</scope>
    <source>
        <strain evidence="4">RBIC_L_NR</strain>
    </source>
</reference>
<evidence type="ECO:0000256" key="1">
    <source>
        <dbReference type="ARBA" id="ARBA00001968"/>
    </source>
</evidence>
<dbReference type="AlphaFoldDB" id="A0AAV8ZMX3"/>
<dbReference type="EMBL" id="JANEYF010001093">
    <property type="protein sequence ID" value="KAJ8966056.1"/>
    <property type="molecule type" value="Genomic_DNA"/>
</dbReference>